<accession>A0A8J4Q3R3</accession>
<name>A0A8J4Q3R3_9MYCE</name>
<dbReference type="InterPro" id="IPR031358">
    <property type="entry name" value="Stealth_CR1"/>
</dbReference>
<dbReference type="InterPro" id="IPR021520">
    <property type="entry name" value="Stealth_CR2"/>
</dbReference>
<dbReference type="GO" id="GO:0016772">
    <property type="term" value="F:transferase activity, transferring phosphorus-containing groups"/>
    <property type="evidence" value="ECO:0007669"/>
    <property type="project" value="InterPro"/>
</dbReference>
<sequence>MTLLLVFGVYLLFLQFQFQYPTLQNTDTKTPDGLNINSAIKLVVVDNRLNYILRKDNNQVDKSVVLNRSCTHIDAVYTWVNGSDLAHMEKRTKAGFNVRSDVARYREIGALKYSLRSLSQNAPWIKNIWIITDSQIPDFFNTSSESNIKFIFHESFFNNRSHLPTFNSVSIESNFYNLPEEVSNCFLYFNDDVFLKTPVKPTDFFFGDKEQVLFEDLDTIGGYYYRMFDKLDAYHKSLVLSAKLLDRVFNITEQMERKKSDHGVQVFDRRVLIEMQQKLEVELDLASSHKTRDNSDPQFHFLYNQFAKKYQNSFTVKNGYNFYGGVTSNMTMLKTTLYNAVKSPAKVICLNDGLDYLNYSEPVVELTSFYNGLFPNPGSWELVSIEV</sequence>
<evidence type="ECO:0000259" key="2">
    <source>
        <dbReference type="Pfam" id="PF11380"/>
    </source>
</evidence>
<keyword evidence="7" id="KW-1185">Reference proteome</keyword>
<organism evidence="6 7">
    <name type="scientific">Polysphondylium violaceum</name>
    <dbReference type="NCBI Taxonomy" id="133409"/>
    <lineage>
        <taxon>Eukaryota</taxon>
        <taxon>Amoebozoa</taxon>
        <taxon>Evosea</taxon>
        <taxon>Eumycetozoa</taxon>
        <taxon>Dictyostelia</taxon>
        <taxon>Dictyosteliales</taxon>
        <taxon>Dictyosteliaceae</taxon>
        <taxon>Polysphondylium</taxon>
    </lineage>
</organism>
<evidence type="ECO:0000256" key="1">
    <source>
        <dbReference type="SAM" id="SignalP"/>
    </source>
</evidence>
<evidence type="ECO:0008006" key="8">
    <source>
        <dbReference type="Google" id="ProtNLM"/>
    </source>
</evidence>
<feature type="signal peptide" evidence="1">
    <location>
        <begin position="1"/>
        <end position="19"/>
    </location>
</feature>
<dbReference type="OrthoDB" id="24921at2759"/>
<comment type="caution">
    <text evidence="6">The sequence shown here is derived from an EMBL/GenBank/DDBJ whole genome shotgun (WGS) entry which is preliminary data.</text>
</comment>
<dbReference type="Pfam" id="PF11380">
    <property type="entry name" value="Stealth_CR2"/>
    <property type="match status" value="1"/>
</dbReference>
<dbReference type="Pfam" id="PF17101">
    <property type="entry name" value="Stealth_CR1"/>
    <property type="match status" value="1"/>
</dbReference>
<gene>
    <name evidence="6" type="ORF">CYY_005190</name>
</gene>
<feature type="domain" description="Stealth protein CR4 conserved region 4" evidence="5">
    <location>
        <begin position="343"/>
        <end position="383"/>
    </location>
</feature>
<dbReference type="AlphaFoldDB" id="A0A8J4Q3R3"/>
<dbReference type="Pfam" id="PF17102">
    <property type="entry name" value="Stealth_CR3"/>
    <property type="match status" value="1"/>
</dbReference>
<dbReference type="InterPro" id="IPR031356">
    <property type="entry name" value="Stealth_CR4"/>
</dbReference>
<protein>
    <recommendedName>
        <fullName evidence="8">Glycophosphotransferase</fullName>
    </recommendedName>
</protein>
<dbReference type="Proteomes" id="UP000695562">
    <property type="component" value="Unassembled WGS sequence"/>
</dbReference>
<evidence type="ECO:0000259" key="3">
    <source>
        <dbReference type="Pfam" id="PF17101"/>
    </source>
</evidence>
<evidence type="ECO:0000259" key="5">
    <source>
        <dbReference type="Pfam" id="PF17103"/>
    </source>
</evidence>
<feature type="domain" description="Stealth protein CR3 conserved region 3" evidence="4">
    <location>
        <begin position="262"/>
        <end position="307"/>
    </location>
</feature>
<feature type="domain" description="Stealth protein CR1 conserved region 1" evidence="3">
    <location>
        <begin position="72"/>
        <end position="97"/>
    </location>
</feature>
<dbReference type="InterPro" id="IPR053362">
    <property type="entry name" value="RPS_phosphotransferase_WefF"/>
</dbReference>
<dbReference type="InterPro" id="IPR031357">
    <property type="entry name" value="Stealth_CR3"/>
</dbReference>
<keyword evidence="1" id="KW-0732">Signal</keyword>
<dbReference type="Pfam" id="PF17103">
    <property type="entry name" value="Stealth_CR4"/>
    <property type="match status" value="1"/>
</dbReference>
<feature type="chain" id="PRO_5035221335" description="Glycophosphotransferase" evidence="1">
    <location>
        <begin position="20"/>
        <end position="387"/>
    </location>
</feature>
<evidence type="ECO:0000313" key="6">
    <source>
        <dbReference type="EMBL" id="KAF2073481.1"/>
    </source>
</evidence>
<proteinExistence type="predicted"/>
<reference evidence="6" key="1">
    <citation type="submission" date="2020-01" db="EMBL/GenBank/DDBJ databases">
        <title>Development of genomics and gene disruption for Polysphondylium violaceum indicates a role for the polyketide synthase stlB in stalk morphogenesis.</title>
        <authorList>
            <person name="Narita B."/>
            <person name="Kawabe Y."/>
            <person name="Kin K."/>
            <person name="Saito T."/>
            <person name="Gibbs R."/>
            <person name="Kuspa A."/>
            <person name="Muzny D."/>
            <person name="Queller D."/>
            <person name="Richards S."/>
            <person name="Strassman J."/>
            <person name="Sucgang R."/>
            <person name="Worley K."/>
            <person name="Schaap P."/>
        </authorList>
    </citation>
    <scope>NUCLEOTIDE SEQUENCE</scope>
    <source>
        <strain evidence="6">QSvi11</strain>
    </source>
</reference>
<dbReference type="EMBL" id="AJWJ01000201">
    <property type="protein sequence ID" value="KAF2073481.1"/>
    <property type="molecule type" value="Genomic_DNA"/>
</dbReference>
<evidence type="ECO:0000313" key="7">
    <source>
        <dbReference type="Proteomes" id="UP000695562"/>
    </source>
</evidence>
<evidence type="ECO:0000259" key="4">
    <source>
        <dbReference type="Pfam" id="PF17102"/>
    </source>
</evidence>
<feature type="domain" description="Stealth protein CR2 conserved region 2" evidence="2">
    <location>
        <begin position="104"/>
        <end position="210"/>
    </location>
</feature>
<dbReference type="PANTHER" id="PTHR47452">
    <property type="entry name" value="PUTATIVE-RELATED"/>
    <property type="match status" value="1"/>
</dbReference>
<dbReference type="PANTHER" id="PTHR47452:SF2">
    <property type="entry name" value="GLYCOSYLTRANSFERASE"/>
    <property type="match status" value="1"/>
</dbReference>